<evidence type="ECO:0000313" key="2">
    <source>
        <dbReference type="EMBL" id="CAK0796509.1"/>
    </source>
</evidence>
<proteinExistence type="predicted"/>
<accession>A0ABN9PTK5</accession>
<keyword evidence="3" id="KW-1185">Reference proteome</keyword>
<evidence type="ECO:0000313" key="3">
    <source>
        <dbReference type="Proteomes" id="UP001189429"/>
    </source>
</evidence>
<name>A0ABN9PTK5_9DINO</name>
<organism evidence="2 3">
    <name type="scientific">Prorocentrum cordatum</name>
    <dbReference type="NCBI Taxonomy" id="2364126"/>
    <lineage>
        <taxon>Eukaryota</taxon>
        <taxon>Sar</taxon>
        <taxon>Alveolata</taxon>
        <taxon>Dinophyceae</taxon>
        <taxon>Prorocentrales</taxon>
        <taxon>Prorocentraceae</taxon>
        <taxon>Prorocentrum</taxon>
    </lineage>
</organism>
<dbReference type="EMBL" id="CAUYUJ010001559">
    <property type="protein sequence ID" value="CAK0796509.1"/>
    <property type="molecule type" value="Genomic_DNA"/>
</dbReference>
<feature type="region of interest" description="Disordered" evidence="1">
    <location>
        <begin position="131"/>
        <end position="153"/>
    </location>
</feature>
<sequence length="168" mass="18341">MRRRGYHAAGSVSGGAGSRLIAEHLLFLSSIEHVELAAARAPRVPPEVANFLLFLRAAPSPGRPAQAGHGGARRLHTVCRGAAIRSAVCAWHIMHRRTSEAKLPLLSLVCDKERQEKNVALALGARSLEHNRRASSPRLGPRGRRRPVAQKHDAKEGWDACIRHAVCR</sequence>
<gene>
    <name evidence="2" type="ORF">PCOR1329_LOCUS5880</name>
</gene>
<dbReference type="Proteomes" id="UP001189429">
    <property type="component" value="Unassembled WGS sequence"/>
</dbReference>
<comment type="caution">
    <text evidence="2">The sequence shown here is derived from an EMBL/GenBank/DDBJ whole genome shotgun (WGS) entry which is preliminary data.</text>
</comment>
<evidence type="ECO:0000256" key="1">
    <source>
        <dbReference type="SAM" id="MobiDB-lite"/>
    </source>
</evidence>
<protein>
    <submittedName>
        <fullName evidence="2">Uncharacterized protein</fullName>
    </submittedName>
</protein>
<reference evidence="2" key="1">
    <citation type="submission" date="2023-10" db="EMBL/GenBank/DDBJ databases">
        <authorList>
            <person name="Chen Y."/>
            <person name="Shah S."/>
            <person name="Dougan E. K."/>
            <person name="Thang M."/>
            <person name="Chan C."/>
        </authorList>
    </citation>
    <scope>NUCLEOTIDE SEQUENCE [LARGE SCALE GENOMIC DNA]</scope>
</reference>